<comment type="domain">
    <text evidence="12">ValRS has two distinct active sites: one for aminoacylation and one for editing. The misactivated threonine is translocated from the active site to the editing site.</text>
</comment>
<keyword evidence="5 12" id="KW-0547">Nucleotide-binding</keyword>
<comment type="subcellular location">
    <subcellularLocation>
        <location evidence="1 12">Cytoplasm</location>
    </subcellularLocation>
</comment>
<dbReference type="PANTHER" id="PTHR11946">
    <property type="entry name" value="VALYL-TRNA SYNTHETASES"/>
    <property type="match status" value="1"/>
</dbReference>
<comment type="function">
    <text evidence="12">Catalyzes the attachment of valine to tRNA(Val). As ValRS can inadvertently accommodate and process structurally similar amino acids such as threonine, to avoid such errors, it has a 'posttransfer' editing activity that hydrolyzes mischarged Thr-tRNA(Val) in a tRNA-dependent manner.</text>
</comment>
<sequence>MTEQNEQKSSQTTPLGAYHAEEIENRLYQWWMDQGFFEATGDQKKKPFTIVMPPPNVTGVLHLGHALDNTIQDLLIRMRRMQGYDALWLPGTDHAGIATQTRVEAQLSKNDGLSRHDIGREEFVKRVWEWKEQYAEVIRSQIRRLGASCDWSRERFTMDPGLSKAVREVFVTFYEKGLIYRGNYIINWCPRCGTALSDIEVEYEETKGTLYHITYPFTDGSGSLVIATTRPETLFGDVAVAVHPDDDRYRSVVGKYLRLPFVEREIPVISDEYVDPEFGTGAVKITPAHDPNDFEVGQRHHLQAMNVMTKDGKLNEYAGKFATLDRYEARTQVVAELMEQGLLTHEEHDHSVGHCERCGTVVEPWLSTQWFVKMEPLAIPAKEVVASGETQFIPDRFAKIYSHWLEHIRDWCISRQLWWGHRIPAFYCANCGGTTVSRDDVHVCSHCGSHQISQDEDVLDTWFSSALWPFSTMGWPDDETGDLARYFPTQVLSTGFDIIYFWVARMIFMSLSFTGIPPFEHVLMHGLVRDDQGRKFSKSLGNGIDPMDVIEKYSADALRFMLVTGATLGQDMRFYLERVESAQALVTKIWNASRFVLMNIDSESKPQLPTVADRSLADRYILHRLQETSEQVTQELESYQFAEAGKTIYEFIWNDFCDWYIELAKVSLYDEQNEQKAATQGTLVFVLDHALRLLHPFMPFVTEEIWQALPHDGETIMRASWPDGSEALVDYKAFTDMMMVMDVVRAVRALRHEKNIAPSKKIDMILRPKADRVEMLQVAAPYLVRLCNPQSLLIAQDVQLPEERITSVLADVEIIVSLEGLVDLAAEQKRLTEEKKQLEFEVSRLQGKLNNESFVAKAPDAIVQKEREKLQGYMEQLEKIVAELERIVAVSNTQPTE</sequence>
<dbReference type="Pfam" id="PF00133">
    <property type="entry name" value="tRNA-synt_1"/>
    <property type="match status" value="1"/>
</dbReference>
<dbReference type="EMBL" id="JALBUF010000003">
    <property type="protein sequence ID" value="MCI0183198.1"/>
    <property type="molecule type" value="Genomic_DNA"/>
</dbReference>
<feature type="domain" description="Methionyl/Valyl/Leucyl/Isoleucyl-tRNA synthetase anticodon-binding" evidence="14">
    <location>
        <begin position="618"/>
        <end position="764"/>
    </location>
</feature>
<dbReference type="InterPro" id="IPR019499">
    <property type="entry name" value="Val-tRNA_synth_tRNA-bd"/>
</dbReference>
<feature type="domain" description="Aminoacyl-tRNA synthetase class Ia" evidence="13">
    <location>
        <begin position="27"/>
        <end position="574"/>
    </location>
</feature>
<feature type="short sequence motif" description="'KMSKS' region" evidence="12">
    <location>
        <begin position="535"/>
        <end position="539"/>
    </location>
</feature>
<dbReference type="HAMAP" id="MF_02004">
    <property type="entry name" value="Val_tRNA_synth_type1"/>
    <property type="match status" value="1"/>
</dbReference>
<dbReference type="InterPro" id="IPR001412">
    <property type="entry name" value="aa-tRNA-synth_I_CS"/>
</dbReference>
<dbReference type="NCBIfam" id="NF004349">
    <property type="entry name" value="PRK05729.1"/>
    <property type="match status" value="1"/>
</dbReference>
<evidence type="ECO:0000256" key="3">
    <source>
        <dbReference type="ARBA" id="ARBA00022490"/>
    </source>
</evidence>
<evidence type="ECO:0000313" key="17">
    <source>
        <dbReference type="Proteomes" id="UP001139263"/>
    </source>
</evidence>
<dbReference type="InterPro" id="IPR009080">
    <property type="entry name" value="tRNAsynth_Ia_anticodon-bd"/>
</dbReference>
<dbReference type="FunFam" id="3.40.50.620:FF:000098">
    <property type="entry name" value="Valine--tRNA ligase"/>
    <property type="match status" value="1"/>
</dbReference>
<evidence type="ECO:0000313" key="16">
    <source>
        <dbReference type="EMBL" id="MCI0183198.1"/>
    </source>
</evidence>
<dbReference type="Gene3D" id="3.40.50.620">
    <property type="entry name" value="HUPs"/>
    <property type="match status" value="2"/>
</dbReference>
<dbReference type="EC" id="6.1.1.9" evidence="12"/>
<proteinExistence type="inferred from homology"/>
<keyword evidence="17" id="KW-1185">Reference proteome</keyword>
<evidence type="ECO:0000256" key="8">
    <source>
        <dbReference type="ARBA" id="ARBA00023054"/>
    </source>
</evidence>
<dbReference type="InterPro" id="IPR033705">
    <property type="entry name" value="Anticodon_Ia_Val"/>
</dbReference>
<keyword evidence="4 12" id="KW-0436">Ligase</keyword>
<keyword evidence="3 12" id="KW-0963">Cytoplasm</keyword>
<dbReference type="Pfam" id="PF08264">
    <property type="entry name" value="Anticodon_1"/>
    <property type="match status" value="1"/>
</dbReference>
<dbReference type="AlphaFoldDB" id="A0A9X1V8G0"/>
<feature type="domain" description="Valyl-tRNA synthetase tRNA-binding arm" evidence="15">
    <location>
        <begin position="823"/>
        <end position="887"/>
    </location>
</feature>
<evidence type="ECO:0000256" key="7">
    <source>
        <dbReference type="ARBA" id="ARBA00022917"/>
    </source>
</evidence>
<accession>A0A9X1V8G0</accession>
<feature type="coiled-coil region" evidence="12">
    <location>
        <begin position="821"/>
        <end position="894"/>
    </location>
</feature>
<dbReference type="FunFam" id="3.40.50.620:FF:000032">
    <property type="entry name" value="Valine--tRNA ligase"/>
    <property type="match status" value="1"/>
</dbReference>
<dbReference type="InterPro" id="IPR014729">
    <property type="entry name" value="Rossmann-like_a/b/a_fold"/>
</dbReference>
<keyword evidence="8 12" id="KW-0175">Coiled coil</keyword>
<dbReference type="InterPro" id="IPR002303">
    <property type="entry name" value="Valyl-tRNA_ligase"/>
</dbReference>
<evidence type="ECO:0000256" key="5">
    <source>
        <dbReference type="ARBA" id="ARBA00022741"/>
    </source>
</evidence>
<dbReference type="NCBIfam" id="TIGR00422">
    <property type="entry name" value="valS"/>
    <property type="match status" value="1"/>
</dbReference>
<comment type="similarity">
    <text evidence="11 12">Belongs to the class-I aminoacyl-tRNA synthetase family. ValS type 1 subfamily.</text>
</comment>
<dbReference type="Pfam" id="PF10458">
    <property type="entry name" value="Val_tRNA-synt_C"/>
    <property type="match status" value="1"/>
</dbReference>
<evidence type="ECO:0000256" key="1">
    <source>
        <dbReference type="ARBA" id="ARBA00004496"/>
    </source>
</evidence>
<dbReference type="Gene3D" id="3.90.740.10">
    <property type="entry name" value="Valyl/Leucyl/Isoleucyl-tRNA synthetase, editing domain"/>
    <property type="match status" value="1"/>
</dbReference>
<dbReference type="SUPFAM" id="SSF47323">
    <property type="entry name" value="Anticodon-binding domain of a subclass of class I aminoacyl-tRNA synthetases"/>
    <property type="match status" value="1"/>
</dbReference>
<dbReference type="GO" id="GO:0006438">
    <property type="term" value="P:valyl-tRNA aminoacylation"/>
    <property type="evidence" value="ECO:0007669"/>
    <property type="project" value="UniProtKB-UniRule"/>
</dbReference>
<reference evidence="16" key="1">
    <citation type="submission" date="2022-03" db="EMBL/GenBank/DDBJ databases">
        <title>Draft Genome Sequence of Firmicute Strain S0AB, a Heterotrophic Iron/Sulfur-Oxidizing Extreme Acidophile.</title>
        <authorList>
            <person name="Vergara E."/>
            <person name="Pakostova E."/>
            <person name="Johnson D.B."/>
            <person name="Holmes D.S."/>
        </authorList>
    </citation>
    <scope>NUCLEOTIDE SEQUENCE</scope>
    <source>
        <strain evidence="16">S0AB</strain>
    </source>
</reference>
<organism evidence="16 17">
    <name type="scientific">Sulfoacidibacillus ferrooxidans</name>
    <dbReference type="NCBI Taxonomy" id="2005001"/>
    <lineage>
        <taxon>Bacteria</taxon>
        <taxon>Bacillati</taxon>
        <taxon>Bacillota</taxon>
        <taxon>Bacilli</taxon>
        <taxon>Bacillales</taxon>
        <taxon>Alicyclobacillaceae</taxon>
        <taxon>Sulfoacidibacillus</taxon>
    </lineage>
</organism>
<dbReference type="PROSITE" id="PS00178">
    <property type="entry name" value="AA_TRNA_LIGASE_I"/>
    <property type="match status" value="1"/>
</dbReference>
<dbReference type="GO" id="GO:0004832">
    <property type="term" value="F:valine-tRNA ligase activity"/>
    <property type="evidence" value="ECO:0007669"/>
    <property type="project" value="UniProtKB-UniRule"/>
</dbReference>
<dbReference type="InterPro" id="IPR009008">
    <property type="entry name" value="Val/Leu/Ile-tRNA-synth_edit"/>
</dbReference>
<evidence type="ECO:0000259" key="14">
    <source>
        <dbReference type="Pfam" id="PF08264"/>
    </source>
</evidence>
<comment type="caution">
    <text evidence="16">The sequence shown here is derived from an EMBL/GenBank/DDBJ whole genome shotgun (WGS) entry which is preliminary data.</text>
</comment>
<dbReference type="SUPFAM" id="SSF52374">
    <property type="entry name" value="Nucleotidylyl transferase"/>
    <property type="match status" value="1"/>
</dbReference>
<evidence type="ECO:0000259" key="15">
    <source>
        <dbReference type="Pfam" id="PF10458"/>
    </source>
</evidence>
<dbReference type="FunFam" id="3.90.740.10:FF:000005">
    <property type="entry name" value="Valine--tRNA ligase, mitochondrial"/>
    <property type="match status" value="1"/>
</dbReference>
<evidence type="ECO:0000256" key="4">
    <source>
        <dbReference type="ARBA" id="ARBA00022598"/>
    </source>
</evidence>
<dbReference type="InterPro" id="IPR010978">
    <property type="entry name" value="tRNA-bd_arm"/>
</dbReference>
<comment type="catalytic activity">
    <reaction evidence="10 12">
        <text>tRNA(Val) + L-valine + ATP = L-valyl-tRNA(Val) + AMP + diphosphate</text>
        <dbReference type="Rhea" id="RHEA:10704"/>
        <dbReference type="Rhea" id="RHEA-COMP:9672"/>
        <dbReference type="Rhea" id="RHEA-COMP:9708"/>
        <dbReference type="ChEBI" id="CHEBI:30616"/>
        <dbReference type="ChEBI" id="CHEBI:33019"/>
        <dbReference type="ChEBI" id="CHEBI:57762"/>
        <dbReference type="ChEBI" id="CHEBI:78442"/>
        <dbReference type="ChEBI" id="CHEBI:78537"/>
        <dbReference type="ChEBI" id="CHEBI:456215"/>
        <dbReference type="EC" id="6.1.1.9"/>
    </reaction>
</comment>
<gene>
    <name evidence="12 16" type="primary">valS</name>
    <name evidence="16" type="ORF">MM817_01468</name>
</gene>
<protein>
    <recommendedName>
        <fullName evidence="12">Valine--tRNA ligase</fullName>
        <ecNumber evidence="12">6.1.1.9</ecNumber>
    </recommendedName>
    <alternativeName>
        <fullName evidence="12">Valyl-tRNA synthetase</fullName>
        <shortName evidence="12">ValRS</shortName>
    </alternativeName>
</protein>
<name>A0A9X1V8G0_9BACL</name>
<evidence type="ECO:0000256" key="9">
    <source>
        <dbReference type="ARBA" id="ARBA00023146"/>
    </source>
</evidence>
<feature type="binding site" evidence="12">
    <location>
        <position position="538"/>
    </location>
    <ligand>
        <name>ATP</name>
        <dbReference type="ChEBI" id="CHEBI:30616"/>
    </ligand>
</feature>
<keyword evidence="9 12" id="KW-0030">Aminoacyl-tRNA synthetase</keyword>
<dbReference type="SUPFAM" id="SSF46589">
    <property type="entry name" value="tRNA-binding arm"/>
    <property type="match status" value="1"/>
</dbReference>
<dbReference type="FunFam" id="1.10.287.380:FF:000001">
    <property type="entry name" value="Valine--tRNA ligase"/>
    <property type="match status" value="1"/>
</dbReference>
<dbReference type="PANTHER" id="PTHR11946:SF93">
    <property type="entry name" value="VALINE--TRNA LIGASE, CHLOROPLASTIC_MITOCHONDRIAL 2"/>
    <property type="match status" value="1"/>
</dbReference>
<dbReference type="RefSeq" id="WP_241713143.1">
    <property type="nucleotide sequence ID" value="NZ_JALBUF010000003.1"/>
</dbReference>
<keyword evidence="6 12" id="KW-0067">ATP-binding</keyword>
<dbReference type="PRINTS" id="PR00986">
    <property type="entry name" value="TRNASYNTHVAL"/>
</dbReference>
<dbReference type="CDD" id="cd00817">
    <property type="entry name" value="ValRS_core"/>
    <property type="match status" value="1"/>
</dbReference>
<dbReference type="GO" id="GO:0005829">
    <property type="term" value="C:cytosol"/>
    <property type="evidence" value="ECO:0007669"/>
    <property type="project" value="TreeGrafter"/>
</dbReference>
<evidence type="ECO:0000256" key="2">
    <source>
        <dbReference type="ARBA" id="ARBA00011245"/>
    </source>
</evidence>
<dbReference type="GO" id="GO:0002161">
    <property type="term" value="F:aminoacyl-tRNA deacylase activity"/>
    <property type="evidence" value="ECO:0007669"/>
    <property type="project" value="InterPro"/>
</dbReference>
<keyword evidence="7 12" id="KW-0648">Protein biosynthesis</keyword>
<dbReference type="Proteomes" id="UP001139263">
    <property type="component" value="Unassembled WGS sequence"/>
</dbReference>
<dbReference type="FunFam" id="1.10.730.10:FF:000014">
    <property type="entry name" value="Valine--tRNA ligase"/>
    <property type="match status" value="1"/>
</dbReference>
<dbReference type="InterPro" id="IPR037118">
    <property type="entry name" value="Val-tRNA_synth_C_sf"/>
</dbReference>
<comment type="subunit">
    <text evidence="2 12">Monomer.</text>
</comment>
<evidence type="ECO:0000256" key="11">
    <source>
        <dbReference type="ARBA" id="ARBA00060830"/>
    </source>
</evidence>
<feature type="short sequence motif" description="'HIGH' region" evidence="12">
    <location>
        <begin position="55"/>
        <end position="65"/>
    </location>
</feature>
<dbReference type="GO" id="GO:0005524">
    <property type="term" value="F:ATP binding"/>
    <property type="evidence" value="ECO:0007669"/>
    <property type="project" value="UniProtKB-UniRule"/>
</dbReference>
<dbReference type="Gene3D" id="1.10.730.10">
    <property type="entry name" value="Isoleucyl-tRNA Synthetase, Domain 1"/>
    <property type="match status" value="1"/>
</dbReference>
<dbReference type="SUPFAM" id="SSF50677">
    <property type="entry name" value="ValRS/IleRS/LeuRS editing domain"/>
    <property type="match status" value="1"/>
</dbReference>
<dbReference type="InterPro" id="IPR013155">
    <property type="entry name" value="M/V/L/I-tRNA-synth_anticd-bd"/>
</dbReference>
<dbReference type="InterPro" id="IPR002300">
    <property type="entry name" value="aa-tRNA-synth_Ia"/>
</dbReference>
<comment type="domain">
    <text evidence="12">The C-terminal coiled-coil domain is crucial for aminoacylation activity.</text>
</comment>
<evidence type="ECO:0000259" key="13">
    <source>
        <dbReference type="Pfam" id="PF00133"/>
    </source>
</evidence>
<dbReference type="Gene3D" id="1.10.287.380">
    <property type="entry name" value="Valyl-tRNA synthetase, C-terminal domain"/>
    <property type="match status" value="1"/>
</dbReference>
<evidence type="ECO:0000256" key="12">
    <source>
        <dbReference type="HAMAP-Rule" id="MF_02004"/>
    </source>
</evidence>
<evidence type="ECO:0000256" key="6">
    <source>
        <dbReference type="ARBA" id="ARBA00022840"/>
    </source>
</evidence>
<evidence type="ECO:0000256" key="10">
    <source>
        <dbReference type="ARBA" id="ARBA00047552"/>
    </source>
</evidence>
<dbReference type="CDD" id="cd07962">
    <property type="entry name" value="Anticodon_Ia_Val"/>
    <property type="match status" value="1"/>
</dbReference>